<organism evidence="1 2">
    <name type="scientific">Austropuccinia psidii MF-1</name>
    <dbReference type="NCBI Taxonomy" id="1389203"/>
    <lineage>
        <taxon>Eukaryota</taxon>
        <taxon>Fungi</taxon>
        <taxon>Dikarya</taxon>
        <taxon>Basidiomycota</taxon>
        <taxon>Pucciniomycotina</taxon>
        <taxon>Pucciniomycetes</taxon>
        <taxon>Pucciniales</taxon>
        <taxon>Sphaerophragmiaceae</taxon>
        <taxon>Austropuccinia</taxon>
    </lineage>
</organism>
<evidence type="ECO:0000313" key="1">
    <source>
        <dbReference type="EMBL" id="MBW0539770.1"/>
    </source>
</evidence>
<dbReference type="OrthoDB" id="2518964at2759"/>
<evidence type="ECO:0000313" key="2">
    <source>
        <dbReference type="Proteomes" id="UP000765509"/>
    </source>
</evidence>
<reference evidence="1" key="1">
    <citation type="submission" date="2021-03" db="EMBL/GenBank/DDBJ databases">
        <title>Draft genome sequence of rust myrtle Austropuccinia psidii MF-1, a brazilian biotype.</title>
        <authorList>
            <person name="Quecine M.C."/>
            <person name="Pachon D.M.R."/>
            <person name="Bonatelli M.L."/>
            <person name="Correr F.H."/>
            <person name="Franceschini L.M."/>
            <person name="Leite T.F."/>
            <person name="Margarido G.R.A."/>
            <person name="Almeida C.A."/>
            <person name="Ferrarezi J.A."/>
            <person name="Labate C.A."/>
        </authorList>
    </citation>
    <scope>NUCLEOTIDE SEQUENCE</scope>
    <source>
        <strain evidence="1">MF-1</strain>
    </source>
</reference>
<protein>
    <submittedName>
        <fullName evidence="1">Uncharacterized protein</fullName>
    </submittedName>
</protein>
<dbReference type="Proteomes" id="UP000765509">
    <property type="component" value="Unassembled WGS sequence"/>
</dbReference>
<keyword evidence="2" id="KW-1185">Reference proteome</keyword>
<proteinExistence type="predicted"/>
<name>A0A9Q3IHZ3_9BASI</name>
<accession>A0A9Q3IHZ3</accession>
<dbReference type="AlphaFoldDB" id="A0A9Q3IHZ3"/>
<comment type="caution">
    <text evidence="1">The sequence shown here is derived from an EMBL/GenBank/DDBJ whole genome shotgun (WGS) entry which is preliminary data.</text>
</comment>
<sequence>MTNARTVYQAIRNCFGKSLWSSILHHAETIFNPTDQSGNIIWHEIALGEAIENQIGALDSNKIMTLSIFFSVPHLQEQITAALDTRLAVNPSVII</sequence>
<gene>
    <name evidence="1" type="ORF">O181_079485</name>
</gene>
<dbReference type="EMBL" id="AVOT02044415">
    <property type="protein sequence ID" value="MBW0539770.1"/>
    <property type="molecule type" value="Genomic_DNA"/>
</dbReference>